<proteinExistence type="predicted"/>
<evidence type="ECO:0000313" key="2">
    <source>
        <dbReference type="Proteomes" id="UP000070449"/>
    </source>
</evidence>
<dbReference type="AlphaFoldDB" id="A0A136KH53"/>
<dbReference type="EMBL" id="JYPD01000022">
    <property type="protein sequence ID" value="KXK08737.1"/>
    <property type="molecule type" value="Genomic_DNA"/>
</dbReference>
<protein>
    <submittedName>
        <fullName evidence="1">Uncharacterized protein</fullName>
    </submittedName>
</protein>
<sequence>MLPKRKEPKSAKDILLNNDFIDRYSEANKYVSEEFQDFGLRLAHQLNDLKHKALYIKLAKQLPRAKLEAAASFASDYPNTKNKGKVFMWKLSQICKITFGKKDKKVLTAKKSQLDLF</sequence>
<comment type="caution">
    <text evidence="1">The sequence shown here is derived from an EMBL/GenBank/DDBJ whole genome shotgun (WGS) entry which is preliminary data.</text>
</comment>
<dbReference type="STRING" id="1617427.UZ20_WS6002000742"/>
<dbReference type="Proteomes" id="UP000070449">
    <property type="component" value="Unassembled WGS sequence"/>
</dbReference>
<reference evidence="1 2" key="1">
    <citation type="submission" date="2015-02" db="EMBL/GenBank/DDBJ databases">
        <title>Improved understanding of the partial-nitritation anammox process through 23 genomes representing the majority of the microbial community.</title>
        <authorList>
            <person name="Speth D.R."/>
            <person name="In T Zandt M."/>
            <person name="Guerrero Cruz S."/>
            <person name="Jetten M.S."/>
            <person name="Dutilh B.E."/>
        </authorList>
    </citation>
    <scope>NUCLEOTIDE SEQUENCE [LARGE SCALE GENOMIC DNA]</scope>
    <source>
        <strain evidence="1">OLB21</strain>
    </source>
</reference>
<accession>A0A136KH53</accession>
<evidence type="ECO:0000313" key="1">
    <source>
        <dbReference type="EMBL" id="KXK08737.1"/>
    </source>
</evidence>
<name>A0A136KH53_9BACT</name>
<gene>
    <name evidence="1" type="ORF">UZ20_WS6002000742</name>
</gene>
<organism evidence="1 2">
    <name type="scientific">candidate division WS6 bacterium OLB21</name>
    <dbReference type="NCBI Taxonomy" id="1617427"/>
    <lineage>
        <taxon>Bacteria</taxon>
        <taxon>Candidatus Dojkabacteria</taxon>
    </lineage>
</organism>